<sequence length="175" mass="18354">MAAPALLMLGACNLSGDDAGQAEQPSDAQILERAGQLEQPVPGLYRSITRMTAYELPGAPPEEARLARERMAAVAPQESQHCLSAEEAKRGFGAMLQTVQGGECRFDSFTTTGAKMSAVMRCAAADGGSSVITMDGVGRSTESSMELVIEQQGLSIPGGTASIRMTVENRRVGDC</sequence>
<protein>
    <submittedName>
        <fullName evidence="1">DUF3617 family protein</fullName>
    </submittedName>
</protein>
<reference evidence="1 2" key="1">
    <citation type="submission" date="2019-12" db="EMBL/GenBank/DDBJ databases">
        <title>Genomic-based taxomic classification of the family Erythrobacteraceae.</title>
        <authorList>
            <person name="Xu L."/>
        </authorList>
    </citation>
    <scope>NUCLEOTIDE SEQUENCE [LARGE SCALE GENOMIC DNA]</scope>
    <source>
        <strain evidence="1 2">S36</strain>
    </source>
</reference>
<comment type="caution">
    <text evidence="1">The sequence shown here is derived from an EMBL/GenBank/DDBJ whole genome shotgun (WGS) entry which is preliminary data.</text>
</comment>
<dbReference type="AlphaFoldDB" id="A0A6I4TY22"/>
<dbReference type="InterPro" id="IPR022061">
    <property type="entry name" value="DUF3617"/>
</dbReference>
<organism evidence="1 2">
    <name type="scientific">Croceibacterium xixiisoli</name>
    <dbReference type="NCBI Taxonomy" id="1476466"/>
    <lineage>
        <taxon>Bacteria</taxon>
        <taxon>Pseudomonadati</taxon>
        <taxon>Pseudomonadota</taxon>
        <taxon>Alphaproteobacteria</taxon>
        <taxon>Sphingomonadales</taxon>
        <taxon>Erythrobacteraceae</taxon>
        <taxon>Croceibacterium</taxon>
    </lineage>
</organism>
<dbReference type="Pfam" id="PF12276">
    <property type="entry name" value="DUF3617"/>
    <property type="match status" value="1"/>
</dbReference>
<name>A0A6I4TY22_9SPHN</name>
<evidence type="ECO:0000313" key="2">
    <source>
        <dbReference type="Proteomes" id="UP000469430"/>
    </source>
</evidence>
<proteinExistence type="predicted"/>
<keyword evidence="2" id="KW-1185">Reference proteome</keyword>
<dbReference type="Proteomes" id="UP000469430">
    <property type="component" value="Unassembled WGS sequence"/>
</dbReference>
<accession>A0A6I4TY22</accession>
<dbReference type="EMBL" id="WTYJ01000002">
    <property type="protein sequence ID" value="MXO99263.1"/>
    <property type="molecule type" value="Genomic_DNA"/>
</dbReference>
<dbReference type="RefSeq" id="WP_377019551.1">
    <property type="nucleotide sequence ID" value="NZ_JBHSCP010000001.1"/>
</dbReference>
<evidence type="ECO:0000313" key="1">
    <source>
        <dbReference type="EMBL" id="MXO99263.1"/>
    </source>
</evidence>
<gene>
    <name evidence="1" type="ORF">GRI97_09705</name>
</gene>